<dbReference type="EMBL" id="CAUOFW020001169">
    <property type="protein sequence ID" value="CAK9141729.1"/>
    <property type="molecule type" value="Genomic_DNA"/>
</dbReference>
<keyword evidence="3" id="KW-0812">Transmembrane</keyword>
<keyword evidence="4" id="KW-0677">Repeat</keyword>
<reference evidence="7 8" key="1">
    <citation type="submission" date="2024-02" db="EMBL/GenBank/DDBJ databases">
        <authorList>
            <person name="Vignale AGUSTIN F."/>
            <person name="Sosa J E."/>
            <person name="Modenutti C."/>
        </authorList>
    </citation>
    <scope>NUCLEOTIDE SEQUENCE [LARGE SCALE GENOMIC DNA]</scope>
</reference>
<accession>A0ABC8RFE0</accession>
<keyword evidence="5" id="KW-0472">Membrane</keyword>
<proteinExistence type="predicted"/>
<dbReference type="InterPro" id="IPR023395">
    <property type="entry name" value="MCP_dom_sf"/>
</dbReference>
<evidence type="ECO:0000313" key="7">
    <source>
        <dbReference type="EMBL" id="CAK9141729.1"/>
    </source>
</evidence>
<dbReference type="InterPro" id="IPR018108">
    <property type="entry name" value="MCP_transmembrane"/>
</dbReference>
<organism evidence="7 8">
    <name type="scientific">Ilex paraguariensis</name>
    <name type="common">yerba mate</name>
    <dbReference type="NCBI Taxonomy" id="185542"/>
    <lineage>
        <taxon>Eukaryota</taxon>
        <taxon>Viridiplantae</taxon>
        <taxon>Streptophyta</taxon>
        <taxon>Embryophyta</taxon>
        <taxon>Tracheophyta</taxon>
        <taxon>Spermatophyta</taxon>
        <taxon>Magnoliopsida</taxon>
        <taxon>eudicotyledons</taxon>
        <taxon>Gunneridae</taxon>
        <taxon>Pentapetalae</taxon>
        <taxon>asterids</taxon>
        <taxon>campanulids</taxon>
        <taxon>Aquifoliales</taxon>
        <taxon>Aquifoliaceae</taxon>
        <taxon>Ilex</taxon>
    </lineage>
</organism>
<dbReference type="InterPro" id="IPR002067">
    <property type="entry name" value="MCP"/>
</dbReference>
<keyword evidence="2" id="KW-0813">Transport</keyword>
<dbReference type="Pfam" id="PF00153">
    <property type="entry name" value="Mito_carr"/>
    <property type="match status" value="1"/>
</dbReference>
<evidence type="ECO:0000313" key="8">
    <source>
        <dbReference type="Proteomes" id="UP001642360"/>
    </source>
</evidence>
<evidence type="ECO:0000256" key="6">
    <source>
        <dbReference type="SAM" id="MobiDB-lite"/>
    </source>
</evidence>
<protein>
    <submittedName>
        <fullName evidence="7">Uncharacterized protein</fullName>
    </submittedName>
</protein>
<gene>
    <name evidence="7" type="ORF">ILEXP_LOCUS9346</name>
</gene>
<sequence>MTRSKKGQYSKFNAQSAFQEKRKRTRTIRRGALKETSTKPPSQGEKENGPSSLPFEHKVFSFCIPRDRWDKEFFKLQEGSSLSTSVAEFVDKSSAHREVSFIDKLPIYVRELISGGAAGAFAKTAVAPLERIKILFQGSSS</sequence>
<evidence type="ECO:0000256" key="4">
    <source>
        <dbReference type="ARBA" id="ARBA00022737"/>
    </source>
</evidence>
<comment type="subcellular location">
    <subcellularLocation>
        <location evidence="1">Membrane</location>
        <topology evidence="1">Multi-pass membrane protein</topology>
    </subcellularLocation>
</comment>
<dbReference type="Proteomes" id="UP001642360">
    <property type="component" value="Unassembled WGS sequence"/>
</dbReference>
<evidence type="ECO:0000256" key="1">
    <source>
        <dbReference type="ARBA" id="ARBA00004141"/>
    </source>
</evidence>
<dbReference type="AlphaFoldDB" id="A0ABC8RFE0"/>
<evidence type="ECO:0000256" key="3">
    <source>
        <dbReference type="ARBA" id="ARBA00022692"/>
    </source>
</evidence>
<keyword evidence="8" id="KW-1185">Reference proteome</keyword>
<evidence type="ECO:0000256" key="5">
    <source>
        <dbReference type="ARBA" id="ARBA00023136"/>
    </source>
</evidence>
<feature type="compositionally biased region" description="Basic residues" evidence="6">
    <location>
        <begin position="21"/>
        <end position="31"/>
    </location>
</feature>
<feature type="region of interest" description="Disordered" evidence="6">
    <location>
        <begin position="1"/>
        <end position="53"/>
    </location>
</feature>
<dbReference type="GO" id="GO:0016020">
    <property type="term" value="C:membrane"/>
    <property type="evidence" value="ECO:0007669"/>
    <property type="project" value="UniProtKB-SubCell"/>
</dbReference>
<evidence type="ECO:0000256" key="2">
    <source>
        <dbReference type="ARBA" id="ARBA00022448"/>
    </source>
</evidence>
<comment type="caution">
    <text evidence="7">The sequence shown here is derived from an EMBL/GenBank/DDBJ whole genome shotgun (WGS) entry which is preliminary data.</text>
</comment>
<dbReference type="Gene3D" id="1.50.40.10">
    <property type="entry name" value="Mitochondrial carrier domain"/>
    <property type="match status" value="1"/>
</dbReference>
<dbReference type="PRINTS" id="PR00926">
    <property type="entry name" value="MITOCARRIER"/>
</dbReference>
<dbReference type="SUPFAM" id="SSF103506">
    <property type="entry name" value="Mitochondrial carrier"/>
    <property type="match status" value="1"/>
</dbReference>
<name>A0ABC8RFE0_9AQUA</name>